<keyword evidence="4" id="KW-0378">Hydrolase</keyword>
<dbReference type="InterPro" id="IPR006311">
    <property type="entry name" value="TAT_signal"/>
</dbReference>
<proteinExistence type="inferred from homology"/>
<comment type="similarity">
    <text evidence="1">Belongs to the peptidase S1 family.</text>
</comment>
<reference evidence="11 12" key="1">
    <citation type="submission" date="2021-02" db="EMBL/GenBank/DDBJ databases">
        <title>Whole genome sequencing of Streptomyces actuosus VRA1.</title>
        <authorList>
            <person name="Sen G."/>
            <person name="Sen A."/>
        </authorList>
    </citation>
    <scope>NUCLEOTIDE SEQUENCE [LARGE SCALE GENOMIC DNA]</scope>
    <source>
        <strain evidence="11 12">VRA1</strain>
    </source>
</reference>
<dbReference type="Gene3D" id="3.30.300.50">
    <property type="match status" value="1"/>
</dbReference>
<feature type="signal peptide" evidence="8">
    <location>
        <begin position="1"/>
        <end position="38"/>
    </location>
</feature>
<keyword evidence="3 8" id="KW-0732">Signal</keyword>
<evidence type="ECO:0000313" key="11">
    <source>
        <dbReference type="EMBL" id="MBN0047230.1"/>
    </source>
</evidence>
<evidence type="ECO:0000256" key="7">
    <source>
        <dbReference type="ARBA" id="ARBA00023157"/>
    </source>
</evidence>
<evidence type="ECO:0000256" key="8">
    <source>
        <dbReference type="SAM" id="SignalP"/>
    </source>
</evidence>
<feature type="domain" description="Peptidase S1" evidence="9">
    <location>
        <begin position="117"/>
        <end position="291"/>
    </location>
</feature>
<dbReference type="CDD" id="cd21112">
    <property type="entry name" value="alphaLP-like"/>
    <property type="match status" value="1"/>
</dbReference>
<dbReference type="InterPro" id="IPR043504">
    <property type="entry name" value="Peptidase_S1_PA_chymotrypsin"/>
</dbReference>
<dbReference type="InterPro" id="IPR001316">
    <property type="entry name" value="Pept_S1A_streptogrisin"/>
</dbReference>
<dbReference type="Gene3D" id="2.40.10.10">
    <property type="entry name" value="Trypsin-like serine proteases"/>
    <property type="match status" value="2"/>
</dbReference>
<dbReference type="PIRSF" id="PIRSF001134">
    <property type="entry name" value="Streptogrisin"/>
    <property type="match status" value="1"/>
</dbReference>
<gene>
    <name evidence="11" type="ORF">JS756_24605</name>
</gene>
<keyword evidence="2 11" id="KW-0645">Protease</keyword>
<name>A0ABS2VVR4_STRAS</name>
<keyword evidence="7" id="KW-1015">Disulfide bond</keyword>
<evidence type="ECO:0000259" key="9">
    <source>
        <dbReference type="Pfam" id="PF00089"/>
    </source>
</evidence>
<dbReference type="EMBL" id="JAFFZS010000023">
    <property type="protein sequence ID" value="MBN0047230.1"/>
    <property type="molecule type" value="Genomic_DNA"/>
</dbReference>
<dbReference type="PRINTS" id="PR00861">
    <property type="entry name" value="ALYTICPTASE"/>
</dbReference>
<dbReference type="InterPro" id="IPR035070">
    <property type="entry name" value="Streptogrisin_prodomain"/>
</dbReference>
<evidence type="ECO:0000256" key="5">
    <source>
        <dbReference type="ARBA" id="ARBA00022825"/>
    </source>
</evidence>
<organism evidence="11 12">
    <name type="scientific">Streptomyces actuosus</name>
    <dbReference type="NCBI Taxonomy" id="1885"/>
    <lineage>
        <taxon>Bacteria</taxon>
        <taxon>Bacillati</taxon>
        <taxon>Actinomycetota</taxon>
        <taxon>Actinomycetes</taxon>
        <taxon>Kitasatosporales</taxon>
        <taxon>Streptomycetaceae</taxon>
        <taxon>Streptomyces</taxon>
    </lineage>
</organism>
<dbReference type="Proteomes" id="UP000788262">
    <property type="component" value="Unassembled WGS sequence"/>
</dbReference>
<dbReference type="InterPro" id="IPR018114">
    <property type="entry name" value="TRYPSIN_HIS"/>
</dbReference>
<dbReference type="PROSITE" id="PS51318">
    <property type="entry name" value="TAT"/>
    <property type="match status" value="1"/>
</dbReference>
<dbReference type="GO" id="GO:0006508">
    <property type="term" value="P:proteolysis"/>
    <property type="evidence" value="ECO:0007669"/>
    <property type="project" value="UniProtKB-KW"/>
</dbReference>
<evidence type="ECO:0000259" key="10">
    <source>
        <dbReference type="Pfam" id="PF02983"/>
    </source>
</evidence>
<accession>A0ABS2VVR4</accession>
<dbReference type="InterPro" id="IPR004236">
    <property type="entry name" value="Pept_S1_alpha_lytic"/>
</dbReference>
<sequence length="299" mass="30437">MRIKRTTPHSGVSRRSRLIAVSTGLVAAAAIVVPSANAADTPTFSATQLTSASDSVLAADIPGTAWAVDSRTNRVVVTVDSTVSASEIATLKKQAGGTSGALTIKRTPGTFNKLLSGGDAIHTSSWRCSLGFNVRDSGRNSYFLTAGHCTDGAGYWYNSSGSTLGYTAASSFPGNDYGIVRYTNSSVSKPGTVGSVDITRAATPSVGTTVYRRGSTTGTHSGRVTALNATVNYGGGDIVRGLIQTTVCAEPGDSGGPLYSNSGIAYGLTSGGSGNCSSGGTTFFQPVTEALSAYGVHVY</sequence>
<dbReference type="Pfam" id="PF02983">
    <property type="entry name" value="Pro_Al_protease"/>
    <property type="match status" value="1"/>
</dbReference>
<evidence type="ECO:0000256" key="3">
    <source>
        <dbReference type="ARBA" id="ARBA00022729"/>
    </source>
</evidence>
<evidence type="ECO:0000256" key="2">
    <source>
        <dbReference type="ARBA" id="ARBA00022670"/>
    </source>
</evidence>
<keyword evidence="6" id="KW-0865">Zymogen</keyword>
<comment type="caution">
    <text evidence="11">The sequence shown here is derived from an EMBL/GenBank/DDBJ whole genome shotgun (WGS) entry which is preliminary data.</text>
</comment>
<dbReference type="InterPro" id="IPR001254">
    <property type="entry name" value="Trypsin_dom"/>
</dbReference>
<dbReference type="GO" id="GO:0008233">
    <property type="term" value="F:peptidase activity"/>
    <property type="evidence" value="ECO:0007669"/>
    <property type="project" value="UniProtKB-KW"/>
</dbReference>
<dbReference type="PROSITE" id="PS00134">
    <property type="entry name" value="TRYPSIN_HIS"/>
    <property type="match status" value="1"/>
</dbReference>
<dbReference type="Pfam" id="PF00089">
    <property type="entry name" value="Trypsin"/>
    <property type="match status" value="1"/>
</dbReference>
<keyword evidence="12" id="KW-1185">Reference proteome</keyword>
<feature type="chain" id="PRO_5045442680" evidence="8">
    <location>
        <begin position="39"/>
        <end position="299"/>
    </location>
</feature>
<evidence type="ECO:0000256" key="1">
    <source>
        <dbReference type="ARBA" id="ARBA00007664"/>
    </source>
</evidence>
<protein>
    <submittedName>
        <fullName evidence="11">Alpha-lytic protease prodomain-containing protein</fullName>
    </submittedName>
</protein>
<dbReference type="SUPFAM" id="SSF50494">
    <property type="entry name" value="Trypsin-like serine proteases"/>
    <property type="match status" value="1"/>
</dbReference>
<keyword evidence="5" id="KW-0720">Serine protease</keyword>
<dbReference type="InterPro" id="IPR033116">
    <property type="entry name" value="TRYPSIN_SER"/>
</dbReference>
<feature type="domain" description="Peptidase S1A alpha-lytic prodomain" evidence="10">
    <location>
        <begin position="44"/>
        <end position="97"/>
    </location>
</feature>
<evidence type="ECO:0000256" key="6">
    <source>
        <dbReference type="ARBA" id="ARBA00023145"/>
    </source>
</evidence>
<evidence type="ECO:0000313" key="12">
    <source>
        <dbReference type="Proteomes" id="UP000788262"/>
    </source>
</evidence>
<dbReference type="RefSeq" id="WP_205385371.1">
    <property type="nucleotide sequence ID" value="NZ_JAFFZS010000023.1"/>
</dbReference>
<evidence type="ECO:0000256" key="4">
    <source>
        <dbReference type="ARBA" id="ARBA00022801"/>
    </source>
</evidence>
<dbReference type="PROSITE" id="PS00135">
    <property type="entry name" value="TRYPSIN_SER"/>
    <property type="match status" value="1"/>
</dbReference>
<dbReference type="InterPro" id="IPR009003">
    <property type="entry name" value="Peptidase_S1_PA"/>
</dbReference>